<reference evidence="2" key="4">
    <citation type="submission" date="2015-11" db="EMBL/GenBank/DDBJ databases">
        <authorList>
            <consortium name="FlyBase"/>
        </authorList>
    </citation>
    <scope>NUCLEOTIDE SEQUENCE</scope>
    <source>
        <strain evidence="2">MV2-25</strain>
    </source>
</reference>
<dbReference type="Pfam" id="PF06477">
    <property type="entry name" value="DUF1091"/>
    <property type="match status" value="1"/>
</dbReference>
<feature type="signal peptide" evidence="1">
    <location>
        <begin position="1"/>
        <end position="25"/>
    </location>
</feature>
<keyword evidence="1" id="KW-0732">Signal</keyword>
<dbReference type="eggNOG" id="ENOG502TKXH">
    <property type="taxonomic scope" value="Eukaryota"/>
</dbReference>
<name>B5DV03_DROPS</name>
<reference evidence="2" key="3">
    <citation type="journal article" date="2012" name="PLoS ONE">
        <title>Mind the gap: upgrading genomes with Pacific Biosciences RS long-read sequencing technology.</title>
        <authorList>
            <person name="English A.C."/>
            <person name="Richards S."/>
            <person name="Han Y."/>
            <person name="Wang M."/>
            <person name="Vee V."/>
            <person name="Qu J."/>
            <person name="Qin X."/>
            <person name="Muzny D.M."/>
            <person name="Reid J.G."/>
            <person name="Worley K.C."/>
            <person name="Gibbs R.A."/>
        </authorList>
    </citation>
    <scope>NUCLEOTIDE SEQUENCE</scope>
    <source>
        <strain evidence="2">MV2-25</strain>
    </source>
</reference>
<protein>
    <submittedName>
        <fullName evidence="2">Uncharacterized protein</fullName>
    </submittedName>
</protein>
<organism evidence="2">
    <name type="scientific">Drosophila pseudoobscura pseudoobscura</name>
    <name type="common">Fruit fly</name>
    <dbReference type="NCBI Taxonomy" id="46245"/>
    <lineage>
        <taxon>Eukaryota</taxon>
        <taxon>Metazoa</taxon>
        <taxon>Ecdysozoa</taxon>
        <taxon>Arthropoda</taxon>
        <taxon>Hexapoda</taxon>
        <taxon>Insecta</taxon>
        <taxon>Pterygota</taxon>
        <taxon>Neoptera</taxon>
        <taxon>Endopterygota</taxon>
        <taxon>Diptera</taxon>
        <taxon>Brachycera</taxon>
        <taxon>Muscomorpha</taxon>
        <taxon>Ephydroidea</taxon>
        <taxon>Drosophilidae</taxon>
        <taxon>Drosophila</taxon>
        <taxon>Sophophora</taxon>
    </lineage>
</organism>
<dbReference type="InterPro" id="IPR010512">
    <property type="entry name" value="DUF1091"/>
</dbReference>
<evidence type="ECO:0000256" key="1">
    <source>
        <dbReference type="SAM" id="SignalP"/>
    </source>
</evidence>
<reference evidence="2" key="1">
    <citation type="journal article" date="2005" name="Genome Res.">
        <title>Comparative genome sequencing of Drosophila pseudoobscura: chromosomal, gene, and cis-element evolution.</title>
        <authorList>
            <person name="Richards S."/>
            <person name="Liu Y."/>
            <person name="Bettencourt B.R."/>
            <person name="Hradecky P."/>
            <person name="Letovsky S."/>
            <person name="Nielsen R."/>
            <person name="Thornton K."/>
            <person name="Hubisz M.J."/>
            <person name="Chen R."/>
            <person name="Meisel R.P."/>
            <person name="Couronne O."/>
            <person name="Hua S."/>
            <person name="Smith M.A."/>
            <person name="Zhang P."/>
            <person name="Liu J."/>
            <person name="Bussemaker H.J."/>
            <person name="van Batenburg M.F."/>
            <person name="Howells S.L."/>
            <person name="Scherer S.E."/>
            <person name="Sodergren E."/>
            <person name="Matthews B.B."/>
            <person name="Crosby M.A."/>
            <person name="Schroeder A.J."/>
            <person name="Ortiz-Barrientos D."/>
            <person name="Rives C.M."/>
            <person name="Metzker M.L."/>
            <person name="Muzny D.M."/>
            <person name="Scott G."/>
            <person name="Steffen D."/>
            <person name="Wheeler D.A."/>
            <person name="Worley K.C."/>
            <person name="Havlak P."/>
            <person name="Durbin K.J."/>
            <person name="Egan A."/>
            <person name="Gill R."/>
            <person name="Hume J."/>
            <person name="Morgan M.B."/>
            <person name="Miner G."/>
            <person name="Hamilton C."/>
            <person name="Huang Y."/>
            <person name="Waldron L."/>
            <person name="Verduzco D."/>
            <person name="Clerc-Blankenburg K.P."/>
            <person name="Dubchak I."/>
            <person name="Noor M.A."/>
            <person name="Anderson W."/>
            <person name="White K.P."/>
            <person name="Clark A.G."/>
            <person name="Schaeffer S.W."/>
            <person name="Gelbart W."/>
            <person name="Weinstock G.M."/>
            <person name="Gibbs R.A."/>
        </authorList>
    </citation>
    <scope>NUCLEOTIDE SEQUENCE [LARGE SCALE GENOMIC DNA]</scope>
    <source>
        <strain evidence="2">MV2-25</strain>
    </source>
</reference>
<dbReference type="AlphaFoldDB" id="B5DV03"/>
<dbReference type="SMART" id="SM00697">
    <property type="entry name" value="DM8"/>
    <property type="match status" value="1"/>
</dbReference>
<dbReference type="HOGENOM" id="CLU_116900_0_0_1"/>
<accession>B5DV03</accession>
<dbReference type="PANTHER" id="PTHR20898">
    <property type="entry name" value="DAEDALUS ON 3-RELATED-RELATED"/>
    <property type="match status" value="1"/>
</dbReference>
<dbReference type="EMBL" id="CH675116">
    <property type="protein sequence ID" value="EDY71733.2"/>
    <property type="molecule type" value="Genomic_DNA"/>
</dbReference>
<sequence>MRVPSIPIQVLRFVAMILILDCSDSLFKFKNFKCKCYEKSYCEFAKCELKILGRGIVGLNMHLQGKQFPIKRFQFQVTTFRRFNGYRPSFYNISVDVCDFFKHKKRFPFFNLMYDPLRNFSNFNHSCPYNHDIIIHRMVLNDQMLNKLPVPMGFYKLLIVIATEGIWRGEIEFFFEVNLGYDR</sequence>
<dbReference type="PANTHER" id="PTHR20898:SF0">
    <property type="entry name" value="DAEDALUS ON 3-RELATED"/>
    <property type="match status" value="1"/>
</dbReference>
<evidence type="ECO:0000313" key="2">
    <source>
        <dbReference type="EMBL" id="EDY71733.2"/>
    </source>
</evidence>
<feature type="chain" id="PRO_5006460651" evidence="1">
    <location>
        <begin position="26"/>
        <end position="183"/>
    </location>
</feature>
<gene>
    <name evidence="2" type="primary">Dpse\GA27943</name>
    <name evidence="2" type="ORF">Dpse_GA27943</name>
</gene>
<reference evidence="2" key="2">
    <citation type="journal article" date="2007" name="Nature">
        <title>Evolution of genes and genomes on the Drosophila phylogeny.</title>
        <authorList>
            <consortium name="Drosophila 12 Genomes Consortium"/>
            <person name="Clark A.G."/>
            <person name="Eisen M.B."/>
            <person name="Smith D.R."/>
            <person name="Bergman C.M."/>
            <person name="Oliver B."/>
            <person name="Markow T.A."/>
            <person name="Kaufman T.C."/>
            <person name="Kellis M."/>
            <person name="Gelbart W."/>
            <person name="Iyer V.N."/>
            <person name="Pollard D.A."/>
            <person name="Sackton T.B."/>
            <person name="Larracuente A.M."/>
            <person name="Singh N.D."/>
            <person name="Abad J.P."/>
            <person name="Abt D.N."/>
            <person name="Adryan B."/>
            <person name="Aguade M."/>
            <person name="Akashi H."/>
            <person name="Anderson W.W."/>
            <person name="Aquadro C.F."/>
            <person name="Ardell D.H."/>
            <person name="Arguello R."/>
            <person name="Artieri C.G."/>
            <person name="Barbash D.A."/>
            <person name="Barker D."/>
            <person name="Barsanti P."/>
            <person name="Batterham P."/>
            <person name="Batzoglou S."/>
            <person name="Begun D."/>
            <person name="Bhutkar A."/>
            <person name="Blanco E."/>
            <person name="Bosak S.A."/>
            <person name="Bradley R.K."/>
            <person name="Brand A.D."/>
            <person name="Brent M.R."/>
            <person name="Brooks A.N."/>
            <person name="Brown R.H."/>
            <person name="Butlin R.K."/>
            <person name="Caggese C."/>
            <person name="Calvi B.R."/>
            <person name="Bernardo de Carvalho A."/>
            <person name="Caspi A."/>
            <person name="Castrezana S."/>
            <person name="Celniker S.E."/>
            <person name="Chang J.L."/>
            <person name="Chapple C."/>
            <person name="Chatterji S."/>
            <person name="Chinwalla A."/>
            <person name="Civetta A."/>
            <person name="Clifton S.W."/>
            <person name="Comeron J.M."/>
            <person name="Costello J.C."/>
            <person name="Coyne J.A."/>
            <person name="Daub J."/>
            <person name="David R.G."/>
            <person name="Delcher A.L."/>
            <person name="Delehaunty K."/>
            <person name="Do C.B."/>
            <person name="Ebling H."/>
            <person name="Edwards K."/>
            <person name="Eickbush T."/>
            <person name="Evans J.D."/>
            <person name="Filipski A."/>
            <person name="Findeiss S."/>
            <person name="Freyhult E."/>
            <person name="Fulton L."/>
            <person name="Fulton R."/>
            <person name="Garcia A.C."/>
            <person name="Gardiner A."/>
            <person name="Garfield D.A."/>
            <person name="Garvin B.E."/>
            <person name="Gibson G."/>
            <person name="Gilbert D."/>
            <person name="Gnerre S."/>
            <person name="Godfrey J."/>
            <person name="Good R."/>
            <person name="Gotea V."/>
            <person name="Gravely B."/>
            <person name="Greenberg A.J."/>
            <person name="Griffiths-Jones S."/>
            <person name="Gross S."/>
            <person name="Guigo R."/>
            <person name="Gustafson E.A."/>
            <person name="Haerty W."/>
            <person name="Hahn M.W."/>
            <person name="Halligan D.L."/>
            <person name="Halpern A.L."/>
            <person name="Halter G.M."/>
            <person name="Han M.V."/>
            <person name="Heger A."/>
            <person name="Hillier L."/>
            <person name="Hinrichs A.S."/>
            <person name="Holmes I."/>
            <person name="Hoskins R.A."/>
            <person name="Hubisz M.J."/>
            <person name="Hultmark D."/>
            <person name="Huntley M.A."/>
            <person name="Jaffe D.B."/>
            <person name="Jagadeeshan S."/>
            <person name="Jeck W.R."/>
            <person name="Johnson J."/>
            <person name="Jones C.D."/>
            <person name="Jordan W.C."/>
            <person name="Karpen G.H."/>
            <person name="Kataoka E."/>
            <person name="Keightley P.D."/>
            <person name="Kheradpour P."/>
            <person name="Kirkness E.F."/>
            <person name="Koerich L.B."/>
            <person name="Kristiansen K."/>
            <person name="Kudrna D."/>
            <person name="Kulathinal R.J."/>
            <person name="Kumar S."/>
            <person name="Kwok R."/>
            <person name="Lander E."/>
            <person name="Langley C.H."/>
            <person name="Lapoint R."/>
            <person name="Lazzaro B.P."/>
            <person name="Lee S.J."/>
            <person name="Levesque L."/>
            <person name="Li R."/>
            <person name="Lin C.F."/>
            <person name="Lin M.F."/>
            <person name="Lindblad-Toh K."/>
            <person name="Llopart A."/>
            <person name="Long M."/>
            <person name="Low L."/>
            <person name="Lozovsky E."/>
            <person name="Lu J."/>
            <person name="Luo M."/>
            <person name="Machado C.A."/>
            <person name="Makalowski W."/>
            <person name="Marzo M."/>
            <person name="Matsuda M."/>
            <person name="Matzkin L."/>
            <person name="McAllister B."/>
            <person name="McBride C.S."/>
            <person name="McKernan B."/>
            <person name="McKernan K."/>
            <person name="Mendez-Lago M."/>
            <person name="Minx P."/>
            <person name="Mollenhauer M.U."/>
            <person name="Montooth K."/>
            <person name="Mount S.M."/>
            <person name="Mu X."/>
            <person name="Myers E."/>
            <person name="Negre B."/>
            <person name="Newfeld S."/>
            <person name="Nielsen R."/>
            <person name="Noor M.A."/>
            <person name="O'Grady P."/>
            <person name="Pachter L."/>
            <person name="Papaceit M."/>
            <person name="Parisi M.J."/>
            <person name="Parisi M."/>
            <person name="Parts L."/>
            <person name="Pedersen J.S."/>
            <person name="Pesole G."/>
            <person name="Phillippy A.M."/>
            <person name="Ponting C.P."/>
            <person name="Pop M."/>
            <person name="Porcelli D."/>
            <person name="Powell J.R."/>
            <person name="Prohaska S."/>
            <person name="Pruitt K."/>
            <person name="Puig M."/>
            <person name="Quesneville H."/>
            <person name="Ram K.R."/>
            <person name="Rand D."/>
            <person name="Rasmussen M.D."/>
            <person name="Reed L.K."/>
            <person name="Reenan R."/>
            <person name="Reily A."/>
            <person name="Remington K.A."/>
            <person name="Rieger T.T."/>
            <person name="Ritchie M.G."/>
            <person name="Robin C."/>
            <person name="Rogers Y.H."/>
            <person name="Rohde C."/>
            <person name="Rozas J."/>
            <person name="Rubenfield M.J."/>
            <person name="Ruiz A."/>
            <person name="Russo S."/>
            <person name="Salzberg S.L."/>
            <person name="Sanchez-Gracia A."/>
            <person name="Saranga D.J."/>
            <person name="Sato H."/>
            <person name="Schaeffer S.W."/>
            <person name="Schatz M.C."/>
            <person name="Schlenke T."/>
            <person name="Schwartz R."/>
            <person name="Segarra C."/>
            <person name="Singh R.S."/>
            <person name="Sirot L."/>
            <person name="Sirota M."/>
            <person name="Sisneros N.B."/>
            <person name="Smith C.D."/>
            <person name="Smith T.F."/>
            <person name="Spieth J."/>
            <person name="Stage D.E."/>
            <person name="Stark A."/>
            <person name="Stephan W."/>
            <person name="Strausberg R.L."/>
            <person name="Strempel S."/>
            <person name="Sturgill D."/>
            <person name="Sutton G."/>
            <person name="Sutton G.G."/>
            <person name="Tao W."/>
            <person name="Teichmann S."/>
            <person name="Tobari Y.N."/>
            <person name="Tomimura Y."/>
            <person name="Tsolas J.M."/>
            <person name="Valente V.L."/>
            <person name="Venter E."/>
            <person name="Venter J.C."/>
            <person name="Vicario S."/>
            <person name="Vieira F.G."/>
            <person name="Vilella A.J."/>
            <person name="Villasante A."/>
            <person name="Walenz B."/>
            <person name="Wang J."/>
            <person name="Wasserman M."/>
            <person name="Watts T."/>
            <person name="Wilson D."/>
            <person name="Wilson R.K."/>
            <person name="Wing R.A."/>
            <person name="Wolfner M.F."/>
            <person name="Wong A."/>
            <person name="Wong G.K."/>
            <person name="Wu C.I."/>
            <person name="Wu G."/>
            <person name="Yamamoto D."/>
            <person name="Yang H.P."/>
            <person name="Yang S.P."/>
            <person name="Yorke J.A."/>
            <person name="Yoshida K."/>
            <person name="Zdobnov E."/>
            <person name="Zhang P."/>
            <person name="Zhang Y."/>
            <person name="Zimin A.V."/>
            <person name="Baldwin J."/>
            <person name="Abdouelleil A."/>
            <person name="Abdulkadir J."/>
            <person name="Abebe A."/>
            <person name="Abera B."/>
            <person name="Abreu J."/>
            <person name="Acer S.C."/>
            <person name="Aftuck L."/>
            <person name="Alexander A."/>
            <person name="An P."/>
            <person name="Anderson E."/>
            <person name="Anderson S."/>
            <person name="Arachi H."/>
            <person name="Azer M."/>
            <person name="Bachantsang P."/>
            <person name="Barry A."/>
            <person name="Bayul T."/>
            <person name="Berlin A."/>
            <person name="Bessette D."/>
            <person name="Bloom T."/>
            <person name="Blye J."/>
            <person name="Boguslavskiy L."/>
            <person name="Bonnet C."/>
            <person name="Boukhgalter B."/>
            <person name="Bourzgui I."/>
            <person name="Brown A."/>
            <person name="Cahill P."/>
            <person name="Channer S."/>
            <person name="Cheshatsang Y."/>
            <person name="Chuda L."/>
            <person name="Citroen M."/>
            <person name="Collymore A."/>
            <person name="Cooke P."/>
            <person name="Costello M."/>
            <person name="D'Aco K."/>
            <person name="Daza R."/>
            <person name="De Haan G."/>
            <person name="DeGray S."/>
            <person name="DeMaso C."/>
            <person name="Dhargay N."/>
            <person name="Dooley K."/>
            <person name="Dooley E."/>
            <person name="Doricent M."/>
            <person name="Dorje P."/>
            <person name="Dorjee K."/>
            <person name="Dupes A."/>
            <person name="Elong R."/>
            <person name="Falk J."/>
            <person name="Farina A."/>
            <person name="Faro S."/>
            <person name="Ferguson D."/>
            <person name="Fisher S."/>
            <person name="Foley C.D."/>
            <person name="Franke A."/>
            <person name="Friedrich D."/>
            <person name="Gadbois L."/>
            <person name="Gearin G."/>
            <person name="Gearin C.R."/>
            <person name="Giannoukos G."/>
            <person name="Goode T."/>
            <person name="Graham J."/>
            <person name="Grandbois E."/>
            <person name="Grewal S."/>
            <person name="Gyaltsen K."/>
            <person name="Hafez N."/>
            <person name="Hagos B."/>
            <person name="Hall J."/>
            <person name="Henson C."/>
            <person name="Hollinger A."/>
            <person name="Honan T."/>
            <person name="Huard M.D."/>
            <person name="Hughes L."/>
            <person name="Hurhula B."/>
            <person name="Husby M.E."/>
            <person name="Kamat A."/>
            <person name="Kanga B."/>
            <person name="Kashin S."/>
            <person name="Khazanovich D."/>
            <person name="Kisner P."/>
            <person name="Lance K."/>
            <person name="Lara M."/>
            <person name="Lee W."/>
            <person name="Lennon N."/>
            <person name="Letendre F."/>
            <person name="LeVine R."/>
            <person name="Lipovsky A."/>
            <person name="Liu X."/>
            <person name="Liu J."/>
            <person name="Liu S."/>
            <person name="Lokyitsang T."/>
            <person name="Lokyitsang Y."/>
            <person name="Lubonja R."/>
            <person name="Lui A."/>
            <person name="MacDonald P."/>
            <person name="Magnisalis V."/>
            <person name="Maru K."/>
            <person name="Matthews C."/>
            <person name="McCusker W."/>
            <person name="McDonough S."/>
            <person name="Mehta T."/>
            <person name="Meldrim J."/>
            <person name="Meneus L."/>
            <person name="Mihai O."/>
            <person name="Mihalev A."/>
            <person name="Mihova T."/>
            <person name="Mittelman R."/>
            <person name="Mlenga V."/>
            <person name="Montmayeur A."/>
            <person name="Mulrain L."/>
            <person name="Navidi A."/>
            <person name="Naylor J."/>
            <person name="Negash T."/>
            <person name="Nguyen T."/>
            <person name="Nguyen N."/>
            <person name="Nicol R."/>
            <person name="Norbu C."/>
            <person name="Norbu N."/>
            <person name="Novod N."/>
            <person name="O'Neill B."/>
            <person name="Osman S."/>
            <person name="Markiewicz E."/>
            <person name="Oyono O.L."/>
            <person name="Patti C."/>
            <person name="Phunkhang P."/>
            <person name="Pierre F."/>
            <person name="Priest M."/>
            <person name="Raghuraman S."/>
            <person name="Rege F."/>
            <person name="Reyes R."/>
            <person name="Rise C."/>
            <person name="Rogov P."/>
            <person name="Ross K."/>
            <person name="Ryan E."/>
            <person name="Settipalli S."/>
            <person name="Shea T."/>
            <person name="Sherpa N."/>
            <person name="Shi L."/>
            <person name="Shih D."/>
            <person name="Sparrow T."/>
            <person name="Spaulding J."/>
            <person name="Stalker J."/>
            <person name="Stange-Thomann N."/>
            <person name="Stavropoulos S."/>
            <person name="Stone C."/>
            <person name="Strader C."/>
            <person name="Tesfaye S."/>
            <person name="Thomson T."/>
            <person name="Thoulutsang Y."/>
            <person name="Thoulutsang D."/>
            <person name="Topham K."/>
            <person name="Topping I."/>
            <person name="Tsamla T."/>
            <person name="Vassiliev H."/>
            <person name="Vo A."/>
            <person name="Wangchuk T."/>
            <person name="Wangdi T."/>
            <person name="Weiand M."/>
            <person name="Wilkinson J."/>
            <person name="Wilson A."/>
            <person name="Yadav S."/>
            <person name="Young G."/>
            <person name="Yu Q."/>
            <person name="Zembek L."/>
            <person name="Zhong D."/>
            <person name="Zimmer A."/>
            <person name="Zwirko Z."/>
            <person name="Jaffe D.B."/>
            <person name="Alvarez P."/>
            <person name="Brockman W."/>
            <person name="Butler J."/>
            <person name="Chin C."/>
            <person name="Gnerre S."/>
            <person name="Grabherr M."/>
            <person name="Kleber M."/>
            <person name="Mauceli E."/>
            <person name="MacCallum I."/>
        </authorList>
    </citation>
    <scope>NUCLEOTIDE SEQUENCE [LARGE SCALE GENOMIC DNA]</scope>
    <source>
        <strain evidence="2">MV2-25</strain>
    </source>
</reference>
<proteinExistence type="predicted"/>